<evidence type="ECO:0000313" key="2">
    <source>
        <dbReference type="Proteomes" id="UP000515121"/>
    </source>
</evidence>
<keyword evidence="2" id="KW-1185">Reference proteome</keyword>
<feature type="transmembrane region" description="Helical" evidence="1">
    <location>
        <begin position="82"/>
        <end position="104"/>
    </location>
</feature>
<protein>
    <submittedName>
        <fullName evidence="3">Uncharacterized protein LOC111302797 isoform X2</fullName>
    </submittedName>
</protein>
<evidence type="ECO:0000256" key="1">
    <source>
        <dbReference type="SAM" id="Phobius"/>
    </source>
</evidence>
<feature type="transmembrane region" description="Helical" evidence="1">
    <location>
        <begin position="49"/>
        <end position="70"/>
    </location>
</feature>
<accession>A0A6P5ZPP4</accession>
<proteinExistence type="predicted"/>
<dbReference type="Proteomes" id="UP000515121">
    <property type="component" value="Unplaced"/>
</dbReference>
<reference evidence="3" key="1">
    <citation type="submission" date="2025-08" db="UniProtKB">
        <authorList>
            <consortium name="RefSeq"/>
        </authorList>
    </citation>
    <scope>IDENTIFICATION</scope>
    <source>
        <tissue evidence="3">Fruit stalk</tissue>
    </source>
</reference>
<organism evidence="2 3">
    <name type="scientific">Durio zibethinus</name>
    <name type="common">Durian</name>
    <dbReference type="NCBI Taxonomy" id="66656"/>
    <lineage>
        <taxon>Eukaryota</taxon>
        <taxon>Viridiplantae</taxon>
        <taxon>Streptophyta</taxon>
        <taxon>Embryophyta</taxon>
        <taxon>Tracheophyta</taxon>
        <taxon>Spermatophyta</taxon>
        <taxon>Magnoliopsida</taxon>
        <taxon>eudicotyledons</taxon>
        <taxon>Gunneridae</taxon>
        <taxon>Pentapetalae</taxon>
        <taxon>rosids</taxon>
        <taxon>malvids</taxon>
        <taxon>Malvales</taxon>
        <taxon>Malvaceae</taxon>
        <taxon>Helicteroideae</taxon>
        <taxon>Durio</taxon>
    </lineage>
</organism>
<dbReference type="GeneID" id="111302797"/>
<keyword evidence="1" id="KW-1133">Transmembrane helix</keyword>
<sequence>MHSEFIYCSLQLLIHNLLVNINNSTDPRGIEWSLYNDASNASVLVVNEVHAIFLAIDGLLGVVFIVTSLTDEAVDAGEVNGNVAYVYMMLYALKFFPNFIFSWYNQLESL</sequence>
<dbReference type="AlphaFoldDB" id="A0A6P5ZPP4"/>
<name>A0A6P5ZPP4_DURZI</name>
<keyword evidence="1" id="KW-0812">Transmembrane</keyword>
<evidence type="ECO:0000313" key="3">
    <source>
        <dbReference type="RefSeq" id="XP_022754370.1"/>
    </source>
</evidence>
<gene>
    <name evidence="3" type="primary">LOC111302797</name>
</gene>
<dbReference type="RefSeq" id="XP_022754370.1">
    <property type="nucleotide sequence ID" value="XM_022898635.1"/>
</dbReference>
<keyword evidence="1" id="KW-0472">Membrane</keyword>